<protein>
    <submittedName>
        <fullName evidence="2">Uncharacterized protein</fullName>
    </submittedName>
</protein>
<feature type="region of interest" description="Disordered" evidence="1">
    <location>
        <begin position="1"/>
        <end position="117"/>
    </location>
</feature>
<evidence type="ECO:0000313" key="3">
    <source>
        <dbReference type="Proteomes" id="UP000774617"/>
    </source>
</evidence>
<comment type="caution">
    <text evidence="2">The sequence shown here is derived from an EMBL/GenBank/DDBJ whole genome shotgun (WGS) entry which is preliminary data.</text>
</comment>
<sequence length="117" mass="12220">MSGPSNQKLSEAKIQPLDSETKHNIPHDESDRGVAGTNRAIDQARIDPIGGHGQYQHPAPHADSQGVVGRDGAFAGAKIEPLEGKQGATVGKSPGLDDEAVDGARINPLGEVREQTP</sequence>
<name>A0ABQ8FY20_9PEZI</name>
<evidence type="ECO:0000313" key="2">
    <source>
        <dbReference type="EMBL" id="KAH7034305.1"/>
    </source>
</evidence>
<organism evidence="2 3">
    <name type="scientific">Macrophomina phaseolina</name>
    <dbReference type="NCBI Taxonomy" id="35725"/>
    <lineage>
        <taxon>Eukaryota</taxon>
        <taxon>Fungi</taxon>
        <taxon>Dikarya</taxon>
        <taxon>Ascomycota</taxon>
        <taxon>Pezizomycotina</taxon>
        <taxon>Dothideomycetes</taxon>
        <taxon>Dothideomycetes incertae sedis</taxon>
        <taxon>Botryosphaeriales</taxon>
        <taxon>Botryosphaeriaceae</taxon>
        <taxon>Macrophomina</taxon>
    </lineage>
</organism>
<proteinExistence type="predicted"/>
<accession>A0ABQ8FY20</accession>
<keyword evidence="3" id="KW-1185">Reference proteome</keyword>
<feature type="compositionally biased region" description="Basic and acidic residues" evidence="1">
    <location>
        <begin position="19"/>
        <end position="32"/>
    </location>
</feature>
<dbReference type="EMBL" id="JAGTJR010000037">
    <property type="protein sequence ID" value="KAH7034305.1"/>
    <property type="molecule type" value="Genomic_DNA"/>
</dbReference>
<gene>
    <name evidence="2" type="ORF">B0J12DRAFT_276166</name>
</gene>
<reference evidence="2 3" key="1">
    <citation type="journal article" date="2021" name="Nat. Commun.">
        <title>Genetic determinants of endophytism in the Arabidopsis root mycobiome.</title>
        <authorList>
            <person name="Mesny F."/>
            <person name="Miyauchi S."/>
            <person name="Thiergart T."/>
            <person name="Pickel B."/>
            <person name="Atanasova L."/>
            <person name="Karlsson M."/>
            <person name="Huettel B."/>
            <person name="Barry K.W."/>
            <person name="Haridas S."/>
            <person name="Chen C."/>
            <person name="Bauer D."/>
            <person name="Andreopoulos W."/>
            <person name="Pangilinan J."/>
            <person name="LaButti K."/>
            <person name="Riley R."/>
            <person name="Lipzen A."/>
            <person name="Clum A."/>
            <person name="Drula E."/>
            <person name="Henrissat B."/>
            <person name="Kohler A."/>
            <person name="Grigoriev I.V."/>
            <person name="Martin F.M."/>
            <person name="Hacquard S."/>
        </authorList>
    </citation>
    <scope>NUCLEOTIDE SEQUENCE [LARGE SCALE GENOMIC DNA]</scope>
    <source>
        <strain evidence="2 3">MPI-SDFR-AT-0080</strain>
    </source>
</reference>
<dbReference type="Proteomes" id="UP000774617">
    <property type="component" value="Unassembled WGS sequence"/>
</dbReference>
<evidence type="ECO:0000256" key="1">
    <source>
        <dbReference type="SAM" id="MobiDB-lite"/>
    </source>
</evidence>